<feature type="non-terminal residue" evidence="5">
    <location>
        <position position="47"/>
    </location>
</feature>
<dbReference type="Gene3D" id="2.60.40.420">
    <property type="entry name" value="Cupredoxins - blue copper proteins"/>
    <property type="match status" value="1"/>
</dbReference>
<keyword evidence="2" id="KW-0186">Copper</keyword>
<dbReference type="EMBL" id="AJ542615">
    <property type="protein sequence ID" value="CAD65807.1"/>
    <property type="molecule type" value="Genomic_DNA"/>
</dbReference>
<name>Q70UA5_9AGAR</name>
<evidence type="ECO:0000256" key="2">
    <source>
        <dbReference type="ARBA" id="ARBA00023008"/>
    </source>
</evidence>
<dbReference type="AlphaFoldDB" id="Q70UA5"/>
<dbReference type="GO" id="GO:0005507">
    <property type="term" value="F:copper ion binding"/>
    <property type="evidence" value="ECO:0007669"/>
    <property type="project" value="InterPro"/>
</dbReference>
<comment type="similarity">
    <text evidence="1">Belongs to the multicopper oxidase family.</text>
</comment>
<keyword evidence="3" id="KW-0325">Glycoprotein</keyword>
<evidence type="ECO:0000256" key="1">
    <source>
        <dbReference type="ARBA" id="ARBA00010609"/>
    </source>
</evidence>
<proteinExistence type="inferred from homology"/>
<dbReference type="SUPFAM" id="SSF49503">
    <property type="entry name" value="Cupredoxins"/>
    <property type="match status" value="1"/>
</dbReference>
<dbReference type="GO" id="GO:0052716">
    <property type="term" value="F:hydroquinone:oxygen oxidoreductase activity"/>
    <property type="evidence" value="ECO:0007669"/>
    <property type="project" value="UniProtKB-EC"/>
</dbReference>
<dbReference type="PANTHER" id="PTHR11709:SF9">
    <property type="entry name" value="LACCASE-7"/>
    <property type="match status" value="1"/>
</dbReference>
<reference evidence="5" key="1">
    <citation type="journal article" date="2004" name="Soil Biol. Biochem.">
        <title>Diversity of laccase genes from basidiomycetes in a forest soil.</title>
        <authorList>
            <person name="Luis P."/>
            <person name="Walther G."/>
            <person name="Kellner H."/>
            <person name="Martin F."/>
            <person name="Buscot F."/>
        </authorList>
    </citation>
    <scope>NUCLEOTIDE SEQUENCE</scope>
    <source>
        <strain evidence="5">P18b</strain>
    </source>
</reference>
<protein>
    <submittedName>
        <fullName evidence="5">Laccase</fullName>
        <ecNumber evidence="5">1.10.3.2</ecNumber>
    </submittedName>
</protein>
<sequence>HWHGFFQSGMQWADGPAFVNQGPIVPGASFNYQFSTTTQVGTFWYHS</sequence>
<dbReference type="InterPro" id="IPR008972">
    <property type="entry name" value="Cupredoxin"/>
</dbReference>
<organism evidence="5">
    <name type="scientific">Macrotyphula juncea</name>
    <dbReference type="NCBI Taxonomy" id="139093"/>
    <lineage>
        <taxon>Eukaryota</taxon>
        <taxon>Fungi</taxon>
        <taxon>Dikarya</taxon>
        <taxon>Basidiomycota</taxon>
        <taxon>Agaricomycotina</taxon>
        <taxon>Agaricomycetes</taxon>
        <taxon>Agaricomycetidae</taxon>
        <taxon>Agaricales</taxon>
        <taxon>Pleurotineae</taxon>
        <taxon>Phyllotopsidaceae</taxon>
        <taxon>Macrotyphula</taxon>
    </lineage>
</organism>
<dbReference type="InterPro" id="IPR045087">
    <property type="entry name" value="Cu-oxidase_fam"/>
</dbReference>
<evidence type="ECO:0000256" key="3">
    <source>
        <dbReference type="ARBA" id="ARBA00023180"/>
    </source>
</evidence>
<dbReference type="Pfam" id="PF07732">
    <property type="entry name" value="Cu-oxidase_3"/>
    <property type="match status" value="1"/>
</dbReference>
<evidence type="ECO:0000259" key="4">
    <source>
        <dbReference type="Pfam" id="PF07732"/>
    </source>
</evidence>
<gene>
    <name evidence="5" type="primary">lac</name>
</gene>
<dbReference type="EC" id="1.10.3.2" evidence="5"/>
<dbReference type="InterPro" id="IPR011707">
    <property type="entry name" value="Cu-oxidase-like_N"/>
</dbReference>
<feature type="domain" description="Plastocyanin-like" evidence="4">
    <location>
        <begin position="1"/>
        <end position="47"/>
    </location>
</feature>
<evidence type="ECO:0000313" key="5">
    <source>
        <dbReference type="EMBL" id="CAD65807.1"/>
    </source>
</evidence>
<feature type="non-terminal residue" evidence="5">
    <location>
        <position position="1"/>
    </location>
</feature>
<keyword evidence="5" id="KW-0560">Oxidoreductase</keyword>
<dbReference type="PANTHER" id="PTHR11709">
    <property type="entry name" value="MULTI-COPPER OXIDASE"/>
    <property type="match status" value="1"/>
</dbReference>
<accession>Q70UA5</accession>